<reference evidence="1" key="1">
    <citation type="submission" date="2022-06" db="EMBL/GenBank/DDBJ databases">
        <title>Uncovering the hologenomic basis of an extraordinary plant invasion.</title>
        <authorList>
            <person name="Bieker V.C."/>
            <person name="Martin M.D."/>
            <person name="Gilbert T."/>
            <person name="Hodgins K."/>
            <person name="Battlay P."/>
            <person name="Petersen B."/>
            <person name="Wilson J."/>
        </authorList>
    </citation>
    <scope>NUCLEOTIDE SEQUENCE</scope>
    <source>
        <strain evidence="1">AA19_3_7</strain>
        <tissue evidence="1">Leaf</tissue>
    </source>
</reference>
<gene>
    <name evidence="1" type="ORF">M8C21_017582</name>
</gene>
<proteinExistence type="predicted"/>
<dbReference type="Proteomes" id="UP001206925">
    <property type="component" value="Unassembled WGS sequence"/>
</dbReference>
<organism evidence="1 2">
    <name type="scientific">Ambrosia artemisiifolia</name>
    <name type="common">Common ragweed</name>
    <dbReference type="NCBI Taxonomy" id="4212"/>
    <lineage>
        <taxon>Eukaryota</taxon>
        <taxon>Viridiplantae</taxon>
        <taxon>Streptophyta</taxon>
        <taxon>Embryophyta</taxon>
        <taxon>Tracheophyta</taxon>
        <taxon>Spermatophyta</taxon>
        <taxon>Magnoliopsida</taxon>
        <taxon>eudicotyledons</taxon>
        <taxon>Gunneridae</taxon>
        <taxon>Pentapetalae</taxon>
        <taxon>asterids</taxon>
        <taxon>campanulids</taxon>
        <taxon>Asterales</taxon>
        <taxon>Asteraceae</taxon>
        <taxon>Asteroideae</taxon>
        <taxon>Heliantheae alliance</taxon>
        <taxon>Heliantheae</taxon>
        <taxon>Ambrosia</taxon>
    </lineage>
</organism>
<sequence length="246" mass="27621">MDGIFLSQYDEYFSKTEFNNIADVNASKVKTVVVVATIELIPVEIPWFYISYTKCHRKMVKLDDEGGDEGLYPDDFKELIGKKFAFKIEISRFNVDKKIWFLKILKLTDNSDIISELEKKANNYEPGYSESLSNMVSESPYEAAVNLKDVTSKTLSNTSSGMPSPDTVNLQANVEVGDENVTPVSKADNANLKRQIAAEVIFKRKLNGRLLKRQLGEDFEEEPASFSATKGVSDGKKALLIPKIEK</sequence>
<accession>A0AAD5GM06</accession>
<evidence type="ECO:0000313" key="2">
    <source>
        <dbReference type="Proteomes" id="UP001206925"/>
    </source>
</evidence>
<protein>
    <submittedName>
        <fullName evidence="1">Uncharacterized protein</fullName>
    </submittedName>
</protein>
<keyword evidence="2" id="KW-1185">Reference proteome</keyword>
<dbReference type="AlphaFoldDB" id="A0AAD5GM06"/>
<dbReference type="EMBL" id="JAMZMK010006625">
    <property type="protein sequence ID" value="KAI7747957.1"/>
    <property type="molecule type" value="Genomic_DNA"/>
</dbReference>
<comment type="caution">
    <text evidence="1">The sequence shown here is derived from an EMBL/GenBank/DDBJ whole genome shotgun (WGS) entry which is preliminary data.</text>
</comment>
<evidence type="ECO:0000313" key="1">
    <source>
        <dbReference type="EMBL" id="KAI7747957.1"/>
    </source>
</evidence>
<name>A0AAD5GM06_AMBAR</name>